<dbReference type="PROSITE" id="PS00093">
    <property type="entry name" value="N4_MTASE"/>
    <property type="match status" value="1"/>
</dbReference>
<dbReference type="PRINTS" id="PR00508">
    <property type="entry name" value="S21N4MTFRASE"/>
</dbReference>
<dbReference type="GO" id="GO:0009307">
    <property type="term" value="P:DNA restriction-modification system"/>
    <property type="evidence" value="ECO:0007669"/>
    <property type="project" value="UniProtKB-KW"/>
</dbReference>
<proteinExistence type="inferred from homology"/>
<keyword evidence="3" id="KW-0489">Methyltransferase</keyword>
<dbReference type="InterPro" id="IPR029063">
    <property type="entry name" value="SAM-dependent_MTases_sf"/>
</dbReference>
<feature type="domain" description="DNA methylase N-4/N-6" evidence="9">
    <location>
        <begin position="32"/>
        <end position="238"/>
    </location>
</feature>
<comment type="caution">
    <text evidence="10">The sequence shown here is derived from an EMBL/GenBank/DDBJ whole genome shotgun (WGS) entry which is preliminary data.</text>
</comment>
<keyword evidence="5" id="KW-0949">S-adenosyl-L-methionine</keyword>
<sequence length="248" mass="28167">MKPYYQDPNKEATIYHQDCISGMNELAEGVYDLAITSPPYGIGKKYEENQSFGEWLKLISDFYTASFRIIKKGGYAIIVFADYYMFGGSKTRVQPMAYLHHLIAERAGWVHQCTRVWQKDFATLVDPYTISGNLPKLEYEFVATFRKPGGGREKVREQQYHPRAIWSTSGKRQATSTLKLHTAAFPEHLVVMILNVYSDPGDTVIDPFMGSGTTLAVAKRMGRRGIGFELGEEYCETSRVRICQQVFG</sequence>
<evidence type="ECO:0000256" key="2">
    <source>
        <dbReference type="ARBA" id="ARBA00012185"/>
    </source>
</evidence>
<feature type="non-terminal residue" evidence="10">
    <location>
        <position position="248"/>
    </location>
</feature>
<evidence type="ECO:0000256" key="3">
    <source>
        <dbReference type="ARBA" id="ARBA00022603"/>
    </source>
</evidence>
<dbReference type="EMBL" id="BARW01021724">
    <property type="protein sequence ID" value="GAI91237.1"/>
    <property type="molecule type" value="Genomic_DNA"/>
</dbReference>
<keyword evidence="6" id="KW-0680">Restriction system</keyword>
<dbReference type="InterPro" id="IPR017985">
    <property type="entry name" value="MeTrfase_CN4_CS"/>
</dbReference>
<dbReference type="PANTHER" id="PTHR13370">
    <property type="entry name" value="RNA METHYLASE-RELATED"/>
    <property type="match status" value="1"/>
</dbReference>
<dbReference type="AlphaFoldDB" id="X1SDZ1"/>
<name>X1SDZ1_9ZZZZ</name>
<comment type="catalytic activity">
    <reaction evidence="8">
        <text>a 2'-deoxycytidine in DNA + S-adenosyl-L-methionine = an N(4)-methyl-2'-deoxycytidine in DNA + S-adenosyl-L-homocysteine + H(+)</text>
        <dbReference type="Rhea" id="RHEA:16857"/>
        <dbReference type="Rhea" id="RHEA-COMP:11369"/>
        <dbReference type="Rhea" id="RHEA-COMP:13674"/>
        <dbReference type="ChEBI" id="CHEBI:15378"/>
        <dbReference type="ChEBI" id="CHEBI:57856"/>
        <dbReference type="ChEBI" id="CHEBI:59789"/>
        <dbReference type="ChEBI" id="CHEBI:85452"/>
        <dbReference type="ChEBI" id="CHEBI:137933"/>
        <dbReference type="EC" id="2.1.1.113"/>
    </reaction>
</comment>
<evidence type="ECO:0000259" key="9">
    <source>
        <dbReference type="Pfam" id="PF01555"/>
    </source>
</evidence>
<dbReference type="GO" id="GO:0009007">
    <property type="term" value="F:site-specific DNA-methyltransferase (adenine-specific) activity"/>
    <property type="evidence" value="ECO:0007669"/>
    <property type="project" value="TreeGrafter"/>
</dbReference>
<keyword evidence="7" id="KW-0238">DNA-binding</keyword>
<dbReference type="InterPro" id="IPR002941">
    <property type="entry name" value="DNA_methylase_N4/N6"/>
</dbReference>
<protein>
    <recommendedName>
        <fullName evidence="2">site-specific DNA-methyltransferase (cytosine-N(4)-specific)</fullName>
        <ecNumber evidence="2">2.1.1.113</ecNumber>
    </recommendedName>
</protein>
<dbReference type="GO" id="GO:0003677">
    <property type="term" value="F:DNA binding"/>
    <property type="evidence" value="ECO:0007669"/>
    <property type="project" value="UniProtKB-KW"/>
</dbReference>
<dbReference type="GO" id="GO:0005737">
    <property type="term" value="C:cytoplasm"/>
    <property type="evidence" value="ECO:0007669"/>
    <property type="project" value="TreeGrafter"/>
</dbReference>
<gene>
    <name evidence="10" type="ORF">S12H4_36444</name>
</gene>
<evidence type="ECO:0000256" key="5">
    <source>
        <dbReference type="ARBA" id="ARBA00022691"/>
    </source>
</evidence>
<dbReference type="EC" id="2.1.1.113" evidence="2"/>
<dbReference type="GO" id="GO:0015667">
    <property type="term" value="F:site-specific DNA-methyltransferase (cytosine-N4-specific) activity"/>
    <property type="evidence" value="ECO:0007669"/>
    <property type="project" value="UniProtKB-EC"/>
</dbReference>
<organism evidence="10">
    <name type="scientific">marine sediment metagenome</name>
    <dbReference type="NCBI Taxonomy" id="412755"/>
    <lineage>
        <taxon>unclassified sequences</taxon>
        <taxon>metagenomes</taxon>
        <taxon>ecological metagenomes</taxon>
    </lineage>
</organism>
<dbReference type="GO" id="GO:0008170">
    <property type="term" value="F:N-methyltransferase activity"/>
    <property type="evidence" value="ECO:0007669"/>
    <property type="project" value="InterPro"/>
</dbReference>
<evidence type="ECO:0000256" key="4">
    <source>
        <dbReference type="ARBA" id="ARBA00022679"/>
    </source>
</evidence>
<dbReference type="SUPFAM" id="SSF53335">
    <property type="entry name" value="S-adenosyl-L-methionine-dependent methyltransferases"/>
    <property type="match status" value="1"/>
</dbReference>
<evidence type="ECO:0000256" key="8">
    <source>
        <dbReference type="ARBA" id="ARBA00049120"/>
    </source>
</evidence>
<comment type="similarity">
    <text evidence="1">Belongs to the N(4)/N(6)-methyltransferase family. N(4) subfamily.</text>
</comment>
<keyword evidence="4" id="KW-0808">Transferase</keyword>
<dbReference type="Gene3D" id="3.40.50.150">
    <property type="entry name" value="Vaccinia Virus protein VP39"/>
    <property type="match status" value="1"/>
</dbReference>
<evidence type="ECO:0000256" key="1">
    <source>
        <dbReference type="ARBA" id="ARBA00010203"/>
    </source>
</evidence>
<evidence type="ECO:0000256" key="6">
    <source>
        <dbReference type="ARBA" id="ARBA00022747"/>
    </source>
</evidence>
<accession>X1SDZ1</accession>
<reference evidence="10" key="1">
    <citation type="journal article" date="2014" name="Front. Microbiol.">
        <title>High frequency of phylogenetically diverse reductive dehalogenase-homologous genes in deep subseafloor sedimentary metagenomes.</title>
        <authorList>
            <person name="Kawai M."/>
            <person name="Futagami T."/>
            <person name="Toyoda A."/>
            <person name="Takaki Y."/>
            <person name="Nishi S."/>
            <person name="Hori S."/>
            <person name="Arai W."/>
            <person name="Tsubouchi T."/>
            <person name="Morono Y."/>
            <person name="Uchiyama I."/>
            <person name="Ito T."/>
            <person name="Fujiyama A."/>
            <person name="Inagaki F."/>
            <person name="Takami H."/>
        </authorList>
    </citation>
    <scope>NUCLEOTIDE SEQUENCE</scope>
    <source>
        <strain evidence="10">Expedition CK06-06</strain>
    </source>
</reference>
<dbReference type="InterPro" id="IPR001091">
    <property type="entry name" value="RM_Methyltransferase"/>
</dbReference>
<dbReference type="GO" id="GO:0032259">
    <property type="term" value="P:methylation"/>
    <property type="evidence" value="ECO:0007669"/>
    <property type="project" value="UniProtKB-KW"/>
</dbReference>
<dbReference type="PANTHER" id="PTHR13370:SF3">
    <property type="entry name" value="TRNA (GUANINE(10)-N2)-METHYLTRANSFERASE HOMOLOG"/>
    <property type="match status" value="1"/>
</dbReference>
<dbReference type="Pfam" id="PF01555">
    <property type="entry name" value="N6_N4_Mtase"/>
    <property type="match status" value="1"/>
</dbReference>
<evidence type="ECO:0000256" key="7">
    <source>
        <dbReference type="ARBA" id="ARBA00023125"/>
    </source>
</evidence>
<evidence type="ECO:0000313" key="10">
    <source>
        <dbReference type="EMBL" id="GAI91237.1"/>
    </source>
</evidence>